<name>A0ABX7VMU2_XENBU</name>
<evidence type="ECO:0000313" key="1">
    <source>
        <dbReference type="EMBL" id="QTL40942.1"/>
    </source>
</evidence>
<gene>
    <name evidence="1" type="ORF">HGO23_06265</name>
</gene>
<accession>A0ABX7VMU2</accession>
<reference evidence="1 2" key="1">
    <citation type="submission" date="2021-03" db="EMBL/GenBank/DDBJ databases">
        <title>Complete Genome Sequence Data of Xenorhabdus budapestensis strain C72, a Candidate Biological Control Agent, from China.</title>
        <authorList>
            <person name="LI B."/>
            <person name="WANG S."/>
            <person name="QIU D."/>
        </authorList>
    </citation>
    <scope>NUCLEOTIDE SEQUENCE [LARGE SCALE GENOMIC DNA]</scope>
    <source>
        <strain evidence="1 2">C-7-2</strain>
    </source>
</reference>
<evidence type="ECO:0000313" key="2">
    <source>
        <dbReference type="Proteomes" id="UP000665047"/>
    </source>
</evidence>
<dbReference type="EMBL" id="CP072455">
    <property type="protein sequence ID" value="QTL40942.1"/>
    <property type="molecule type" value="Genomic_DNA"/>
</dbReference>
<protein>
    <submittedName>
        <fullName evidence="1">Uncharacterized protein</fullName>
    </submittedName>
</protein>
<dbReference type="Proteomes" id="UP000665047">
    <property type="component" value="Chromosome"/>
</dbReference>
<keyword evidence="2" id="KW-1185">Reference proteome</keyword>
<proteinExistence type="predicted"/>
<dbReference type="RefSeq" id="WP_209028324.1">
    <property type="nucleotide sequence ID" value="NZ_CP072455.1"/>
</dbReference>
<sequence>MKTFIFAAIERSNMKQTRPACVRTQASDREEAKRLLAPVYVIYGWMGQIVNYNQNKQY</sequence>
<organism evidence="1 2">
    <name type="scientific">Xenorhabdus budapestensis</name>
    <dbReference type="NCBI Taxonomy" id="290110"/>
    <lineage>
        <taxon>Bacteria</taxon>
        <taxon>Pseudomonadati</taxon>
        <taxon>Pseudomonadota</taxon>
        <taxon>Gammaproteobacteria</taxon>
        <taxon>Enterobacterales</taxon>
        <taxon>Morganellaceae</taxon>
        <taxon>Xenorhabdus</taxon>
    </lineage>
</organism>